<dbReference type="RefSeq" id="WP_229122056.1">
    <property type="nucleotide sequence ID" value="NZ_CP064791.1"/>
</dbReference>
<reference evidence="2 3" key="1">
    <citation type="submission" date="2020-11" db="EMBL/GenBank/DDBJ databases">
        <title>Carbohydrate-dependent, anaerobic sulfur respiration: A novel catabolism in halophilic archaea.</title>
        <authorList>
            <person name="Sorokin D.Y."/>
            <person name="Messina E."/>
            <person name="Smedile F."/>
            <person name="La Cono V."/>
            <person name="Hallsworth J.E."/>
            <person name="Yakimov M.M."/>
        </authorList>
    </citation>
    <scope>NUCLEOTIDE SEQUENCE [LARGE SCALE GENOMIC DNA]</scope>
    <source>
        <strain evidence="2 3">HSR-Est</strain>
    </source>
</reference>
<evidence type="ECO:0000313" key="2">
    <source>
        <dbReference type="EMBL" id="QSG14111.1"/>
    </source>
</evidence>
<sequence length="68" mass="6672">MKRNVGRTDRTARIAAGSALVGAGVLMGPKSPVKGAVATGTGGIMVATGATGRCPAYKLAGVDTRNGE</sequence>
<proteinExistence type="predicted"/>
<dbReference type="GeneID" id="68857203"/>
<evidence type="ECO:0000259" key="1">
    <source>
        <dbReference type="Pfam" id="PF11127"/>
    </source>
</evidence>
<name>A0A897NPE6_9EURY</name>
<organism evidence="2 3">
    <name type="scientific">Halapricum desulfuricans</name>
    <dbReference type="NCBI Taxonomy" id="2841257"/>
    <lineage>
        <taxon>Archaea</taxon>
        <taxon>Methanobacteriati</taxon>
        <taxon>Methanobacteriota</taxon>
        <taxon>Stenosarchaea group</taxon>
        <taxon>Halobacteria</taxon>
        <taxon>Halobacteriales</taxon>
        <taxon>Haloarculaceae</taxon>
        <taxon>Halapricum</taxon>
    </lineage>
</organism>
<gene>
    <name evidence="2" type="ORF">HSEST_0564</name>
</gene>
<evidence type="ECO:0000313" key="3">
    <source>
        <dbReference type="Proteomes" id="UP000663292"/>
    </source>
</evidence>
<dbReference type="InterPro" id="IPR021309">
    <property type="entry name" value="YgaP-like_TM"/>
</dbReference>
<dbReference type="Pfam" id="PF11127">
    <property type="entry name" value="YgaP-like_TM"/>
    <property type="match status" value="1"/>
</dbReference>
<dbReference type="AlphaFoldDB" id="A0A897NPE6"/>
<feature type="domain" description="Inner membrane protein YgaP-like transmembrane" evidence="1">
    <location>
        <begin position="1"/>
        <end position="65"/>
    </location>
</feature>
<dbReference type="EMBL" id="CP064791">
    <property type="protein sequence ID" value="QSG14111.1"/>
    <property type="molecule type" value="Genomic_DNA"/>
</dbReference>
<accession>A0A897NPE6</accession>
<keyword evidence="3" id="KW-1185">Reference proteome</keyword>
<protein>
    <submittedName>
        <fullName evidence="2">DUF2892 family</fullName>
    </submittedName>
</protein>
<dbReference type="Proteomes" id="UP000663292">
    <property type="component" value="Chromosome"/>
</dbReference>